<dbReference type="AlphaFoldDB" id="A0A6G1KLP1"/>
<keyword evidence="1" id="KW-0732">Signal</keyword>
<dbReference type="InterPro" id="IPR036514">
    <property type="entry name" value="SGNH_hydro_sf"/>
</dbReference>
<feature type="signal peptide" evidence="1">
    <location>
        <begin position="1"/>
        <end position="19"/>
    </location>
</feature>
<organism evidence="2 3">
    <name type="scientific">Pleomassaria siparia CBS 279.74</name>
    <dbReference type="NCBI Taxonomy" id="1314801"/>
    <lineage>
        <taxon>Eukaryota</taxon>
        <taxon>Fungi</taxon>
        <taxon>Dikarya</taxon>
        <taxon>Ascomycota</taxon>
        <taxon>Pezizomycotina</taxon>
        <taxon>Dothideomycetes</taxon>
        <taxon>Pleosporomycetidae</taxon>
        <taxon>Pleosporales</taxon>
        <taxon>Pleomassariaceae</taxon>
        <taxon>Pleomassaria</taxon>
    </lineage>
</organism>
<reference evidence="2" key="1">
    <citation type="journal article" date="2020" name="Stud. Mycol.">
        <title>101 Dothideomycetes genomes: a test case for predicting lifestyles and emergence of pathogens.</title>
        <authorList>
            <person name="Haridas S."/>
            <person name="Albert R."/>
            <person name="Binder M."/>
            <person name="Bloem J."/>
            <person name="Labutti K."/>
            <person name="Salamov A."/>
            <person name="Andreopoulos B."/>
            <person name="Baker S."/>
            <person name="Barry K."/>
            <person name="Bills G."/>
            <person name="Bluhm B."/>
            <person name="Cannon C."/>
            <person name="Castanera R."/>
            <person name="Culley D."/>
            <person name="Daum C."/>
            <person name="Ezra D."/>
            <person name="Gonzalez J."/>
            <person name="Henrissat B."/>
            <person name="Kuo A."/>
            <person name="Liang C."/>
            <person name="Lipzen A."/>
            <person name="Lutzoni F."/>
            <person name="Magnuson J."/>
            <person name="Mondo S."/>
            <person name="Nolan M."/>
            <person name="Ohm R."/>
            <person name="Pangilinan J."/>
            <person name="Park H.-J."/>
            <person name="Ramirez L."/>
            <person name="Alfaro M."/>
            <person name="Sun H."/>
            <person name="Tritt A."/>
            <person name="Yoshinaga Y."/>
            <person name="Zwiers L.-H."/>
            <person name="Turgeon B."/>
            <person name="Goodwin S."/>
            <person name="Spatafora J."/>
            <person name="Crous P."/>
            <person name="Grigoriev I."/>
        </authorList>
    </citation>
    <scope>NUCLEOTIDE SEQUENCE</scope>
    <source>
        <strain evidence="2">CBS 279.74</strain>
    </source>
</reference>
<dbReference type="SUPFAM" id="SSF52266">
    <property type="entry name" value="SGNH hydrolase"/>
    <property type="match status" value="1"/>
</dbReference>
<gene>
    <name evidence="2" type="ORF">K504DRAFT_461995</name>
</gene>
<sequence>MMAMLPMTLLLSLFTLVSANPVRQHHLPRNYAALGDSFSAGVGSGQFLNKSRDGLDFQCIRQSGAYPLQLQRIIPFTNQGPNFEFTLSVFHPKPQAYVPLVAQFAYKILVDSSYERNVYIGPTNHCRTHHWNSWRNDGCAGYEVPDKCAMVLHKDQAPIVVCENGDSFKANRAY</sequence>
<evidence type="ECO:0000313" key="2">
    <source>
        <dbReference type="EMBL" id="KAF2713465.1"/>
    </source>
</evidence>
<dbReference type="Gene3D" id="3.40.50.1110">
    <property type="entry name" value="SGNH hydrolase"/>
    <property type="match status" value="1"/>
</dbReference>
<dbReference type="EMBL" id="MU005765">
    <property type="protein sequence ID" value="KAF2713465.1"/>
    <property type="molecule type" value="Genomic_DNA"/>
</dbReference>
<evidence type="ECO:0008006" key="4">
    <source>
        <dbReference type="Google" id="ProtNLM"/>
    </source>
</evidence>
<evidence type="ECO:0000313" key="3">
    <source>
        <dbReference type="Proteomes" id="UP000799428"/>
    </source>
</evidence>
<proteinExistence type="predicted"/>
<name>A0A6G1KLP1_9PLEO</name>
<dbReference type="Proteomes" id="UP000799428">
    <property type="component" value="Unassembled WGS sequence"/>
</dbReference>
<feature type="chain" id="PRO_5026070331" description="Carbohydrate esterase family 16 protein" evidence="1">
    <location>
        <begin position="20"/>
        <end position="174"/>
    </location>
</feature>
<keyword evidence="3" id="KW-1185">Reference proteome</keyword>
<protein>
    <recommendedName>
        <fullName evidence="4">Carbohydrate esterase family 16 protein</fullName>
    </recommendedName>
</protein>
<evidence type="ECO:0000256" key="1">
    <source>
        <dbReference type="SAM" id="SignalP"/>
    </source>
</evidence>
<accession>A0A6G1KLP1</accession>
<dbReference type="OrthoDB" id="21678at2759"/>